<feature type="compositionally biased region" description="Basic and acidic residues" evidence="1">
    <location>
        <begin position="85"/>
        <end position="94"/>
    </location>
</feature>
<reference evidence="2 3" key="1">
    <citation type="submission" date="2017-11" db="EMBL/GenBank/DDBJ databases">
        <title>De-novo sequencing of pomegranate (Punica granatum L.) genome.</title>
        <authorList>
            <person name="Akparov Z."/>
            <person name="Amiraslanov A."/>
            <person name="Hajiyeva S."/>
            <person name="Abbasov M."/>
            <person name="Kaur K."/>
            <person name="Hamwieh A."/>
            <person name="Solovyev V."/>
            <person name="Salamov A."/>
            <person name="Braich B."/>
            <person name="Kosarev P."/>
            <person name="Mahmoud A."/>
            <person name="Hajiyev E."/>
            <person name="Babayeva S."/>
            <person name="Izzatullayeva V."/>
            <person name="Mammadov A."/>
            <person name="Mammadov A."/>
            <person name="Sharifova S."/>
            <person name="Ojaghi J."/>
            <person name="Eynullazada K."/>
            <person name="Bayramov B."/>
            <person name="Abdulazimova A."/>
            <person name="Shahmuradov I."/>
        </authorList>
    </citation>
    <scope>NUCLEOTIDE SEQUENCE [LARGE SCALE GENOMIC DNA]</scope>
    <source>
        <strain evidence="3">cv. AG2017</strain>
        <tissue evidence="2">Leaf</tissue>
    </source>
</reference>
<evidence type="ECO:0000256" key="1">
    <source>
        <dbReference type="SAM" id="MobiDB-lite"/>
    </source>
</evidence>
<sequence>MGSGGIHAARHLKPLGDTSRKILIHSETLRSFTCTKGSNREMIDSEWLKNRTGCTSVRTRISSRRGTHARSLCNAARDCPPSRGRATDAREKESPLTVYDP</sequence>
<dbReference type="Proteomes" id="UP000233551">
    <property type="component" value="Unassembled WGS sequence"/>
</dbReference>
<evidence type="ECO:0000313" key="2">
    <source>
        <dbReference type="EMBL" id="PKI70473.1"/>
    </source>
</evidence>
<gene>
    <name evidence="2" type="ORF">CRG98_009143</name>
</gene>
<name>A0A2I0KQ84_PUNGR</name>
<keyword evidence="3" id="KW-1185">Reference proteome</keyword>
<comment type="caution">
    <text evidence="2">The sequence shown here is derived from an EMBL/GenBank/DDBJ whole genome shotgun (WGS) entry which is preliminary data.</text>
</comment>
<feature type="region of interest" description="Disordered" evidence="1">
    <location>
        <begin position="76"/>
        <end position="101"/>
    </location>
</feature>
<dbReference type="EMBL" id="PGOL01000443">
    <property type="protein sequence ID" value="PKI70473.1"/>
    <property type="molecule type" value="Genomic_DNA"/>
</dbReference>
<dbReference type="AlphaFoldDB" id="A0A2I0KQ84"/>
<accession>A0A2I0KQ84</accession>
<organism evidence="2 3">
    <name type="scientific">Punica granatum</name>
    <name type="common">Pomegranate</name>
    <dbReference type="NCBI Taxonomy" id="22663"/>
    <lineage>
        <taxon>Eukaryota</taxon>
        <taxon>Viridiplantae</taxon>
        <taxon>Streptophyta</taxon>
        <taxon>Embryophyta</taxon>
        <taxon>Tracheophyta</taxon>
        <taxon>Spermatophyta</taxon>
        <taxon>Magnoliopsida</taxon>
        <taxon>eudicotyledons</taxon>
        <taxon>Gunneridae</taxon>
        <taxon>Pentapetalae</taxon>
        <taxon>rosids</taxon>
        <taxon>malvids</taxon>
        <taxon>Myrtales</taxon>
        <taxon>Lythraceae</taxon>
        <taxon>Punica</taxon>
    </lineage>
</organism>
<proteinExistence type="predicted"/>
<evidence type="ECO:0000313" key="3">
    <source>
        <dbReference type="Proteomes" id="UP000233551"/>
    </source>
</evidence>
<protein>
    <submittedName>
        <fullName evidence="2">Uncharacterized protein</fullName>
    </submittedName>
</protein>